<comment type="caution">
    <text evidence="1">The sequence shown here is derived from an EMBL/GenBank/DDBJ whole genome shotgun (WGS) entry which is preliminary data.</text>
</comment>
<dbReference type="PANTHER" id="PTHR35995:SF1">
    <property type="entry name" value="OS04G0690500 PROTEIN"/>
    <property type="match status" value="1"/>
</dbReference>
<dbReference type="PANTHER" id="PTHR35995">
    <property type="entry name" value="OS04G0690500 PROTEIN"/>
    <property type="match status" value="1"/>
</dbReference>
<sequence>MNAYRSEDNSYCYFHPREDVVGICPFCLNERLLILATKRSSRSSARTTRGNEGTPHKKPPIKLTKIFAFGSLLNRFEFRHWKSNNSDQDAASSSQEDSFISIKFEDNGAALWEKGTVSKVSIEPCSKSWNQNLSKEAKQGKDTKETMTVIEHAKPHASLRWRRKIGHMFQLMIRRKRSNKGRMCHVGTEVEGGKAVRDLVQCAFASRFALMVLNIPHGEKIFVNSFPMLILVDLMLGSHIKREAWGHSRPLMEARAYTLILRSYTLPYTCSIEAKEYSSSHKDTLTLPLAEIQRTHVCSVTTHKDQRELKLLYRFFLLPPFPLHGISDFTGELVLLMFSLNRTWSSLGLILESCFPLDRMQFKFGIS</sequence>
<protein>
    <submittedName>
        <fullName evidence="1">Uncharacterized protein</fullName>
    </submittedName>
</protein>
<reference evidence="1 2" key="1">
    <citation type="submission" date="2020-10" db="EMBL/GenBank/DDBJ databases">
        <title>Plant Genome Project.</title>
        <authorList>
            <person name="Zhang R.-G."/>
        </authorList>
    </citation>
    <scope>NUCLEOTIDE SEQUENCE [LARGE SCALE GENOMIC DNA]</scope>
    <source>
        <strain evidence="1">FAFU-HL-1</strain>
        <tissue evidence="1">Leaf</tissue>
    </source>
</reference>
<evidence type="ECO:0000313" key="1">
    <source>
        <dbReference type="EMBL" id="KAF9687213.1"/>
    </source>
</evidence>
<dbReference type="EMBL" id="JADGMS010000002">
    <property type="protein sequence ID" value="KAF9687213.1"/>
    <property type="molecule type" value="Genomic_DNA"/>
</dbReference>
<dbReference type="Pfam" id="PF05340">
    <property type="entry name" value="DUF740"/>
    <property type="match status" value="1"/>
</dbReference>
<dbReference type="InterPro" id="IPR008004">
    <property type="entry name" value="OCTOPUS-like"/>
</dbReference>
<accession>A0A835TIZ2</accession>
<gene>
    <name evidence="1" type="ORF">SADUNF_Sadunf02G0070300</name>
</gene>
<name>A0A835TIZ2_9ROSI</name>
<dbReference type="AlphaFoldDB" id="A0A835TIZ2"/>
<dbReference type="OrthoDB" id="1924480at2759"/>
<dbReference type="Proteomes" id="UP000657918">
    <property type="component" value="Unassembled WGS sequence"/>
</dbReference>
<proteinExistence type="predicted"/>
<organism evidence="1 2">
    <name type="scientific">Salix dunnii</name>
    <dbReference type="NCBI Taxonomy" id="1413687"/>
    <lineage>
        <taxon>Eukaryota</taxon>
        <taxon>Viridiplantae</taxon>
        <taxon>Streptophyta</taxon>
        <taxon>Embryophyta</taxon>
        <taxon>Tracheophyta</taxon>
        <taxon>Spermatophyta</taxon>
        <taxon>Magnoliopsida</taxon>
        <taxon>eudicotyledons</taxon>
        <taxon>Gunneridae</taxon>
        <taxon>Pentapetalae</taxon>
        <taxon>rosids</taxon>
        <taxon>fabids</taxon>
        <taxon>Malpighiales</taxon>
        <taxon>Salicaceae</taxon>
        <taxon>Saliceae</taxon>
        <taxon>Salix</taxon>
    </lineage>
</organism>
<keyword evidence="2" id="KW-1185">Reference proteome</keyword>
<evidence type="ECO:0000313" key="2">
    <source>
        <dbReference type="Proteomes" id="UP000657918"/>
    </source>
</evidence>